<dbReference type="PROSITE" id="PS00237">
    <property type="entry name" value="G_PROTEIN_RECEP_F1_1"/>
    <property type="match status" value="1"/>
</dbReference>
<dbReference type="FunFam" id="1.20.1070.10:FF:000017">
    <property type="entry name" value="lysophosphatidic acid receptor 4"/>
    <property type="match status" value="1"/>
</dbReference>
<dbReference type="InterPro" id="IPR017452">
    <property type="entry name" value="GPCR_Rhodpsn_7TM"/>
</dbReference>
<evidence type="ECO:0000256" key="10">
    <source>
        <dbReference type="RuleBase" id="RU000688"/>
    </source>
</evidence>
<evidence type="ECO:0000256" key="6">
    <source>
        <dbReference type="ARBA" id="ARBA00023136"/>
    </source>
</evidence>
<evidence type="ECO:0000256" key="4">
    <source>
        <dbReference type="ARBA" id="ARBA00022989"/>
    </source>
</evidence>
<evidence type="ECO:0000256" key="7">
    <source>
        <dbReference type="ARBA" id="ARBA00023157"/>
    </source>
</evidence>
<reference evidence="13" key="2">
    <citation type="submission" date="2025-09" db="UniProtKB">
        <authorList>
            <consortium name="Ensembl"/>
        </authorList>
    </citation>
    <scope>IDENTIFICATION</scope>
</reference>
<evidence type="ECO:0000256" key="3">
    <source>
        <dbReference type="ARBA" id="ARBA00022692"/>
    </source>
</evidence>
<evidence type="ECO:0000313" key="13">
    <source>
        <dbReference type="Ensembl" id="ENSACUP00000009998.1"/>
    </source>
</evidence>
<dbReference type="OMA" id="LGVCHPL"/>
<feature type="transmembrane region" description="Helical" evidence="11">
    <location>
        <begin position="37"/>
        <end position="60"/>
    </location>
</feature>
<evidence type="ECO:0000256" key="11">
    <source>
        <dbReference type="SAM" id="Phobius"/>
    </source>
</evidence>
<feature type="transmembrane region" description="Helical" evidence="11">
    <location>
        <begin position="72"/>
        <end position="98"/>
    </location>
</feature>
<dbReference type="PRINTS" id="PR00237">
    <property type="entry name" value="GPCRRHODOPSN"/>
</dbReference>
<evidence type="ECO:0000256" key="5">
    <source>
        <dbReference type="ARBA" id="ARBA00023040"/>
    </source>
</evidence>
<evidence type="ECO:0000256" key="1">
    <source>
        <dbReference type="ARBA" id="ARBA00004651"/>
    </source>
</evidence>
<dbReference type="Proteomes" id="UP000472269">
    <property type="component" value="Unplaced"/>
</dbReference>
<protein>
    <recommendedName>
        <fullName evidence="12">G-protein coupled receptors family 1 profile domain-containing protein</fullName>
    </recommendedName>
</protein>
<feature type="transmembrane region" description="Helical" evidence="11">
    <location>
        <begin position="118"/>
        <end position="142"/>
    </location>
</feature>
<comment type="similarity">
    <text evidence="10">Belongs to the G-protein coupled receptor 1 family.</text>
</comment>
<dbReference type="InterPro" id="IPR000276">
    <property type="entry name" value="GPCR_Rhodpsn"/>
</dbReference>
<dbReference type="AlphaFoldDB" id="A0A663MF67"/>
<evidence type="ECO:0000256" key="9">
    <source>
        <dbReference type="ARBA" id="ARBA00023224"/>
    </source>
</evidence>
<keyword evidence="4 11" id="KW-1133">Transmembrane helix</keyword>
<keyword evidence="6 11" id="KW-0472">Membrane</keyword>
<dbReference type="Pfam" id="PF00001">
    <property type="entry name" value="7tm_1"/>
    <property type="match status" value="1"/>
</dbReference>
<evidence type="ECO:0000256" key="2">
    <source>
        <dbReference type="ARBA" id="ARBA00022475"/>
    </source>
</evidence>
<feature type="domain" description="G-protein coupled receptors family 1 profile" evidence="12">
    <location>
        <begin position="44"/>
        <end position="310"/>
    </location>
</feature>
<feature type="transmembrane region" description="Helical" evidence="11">
    <location>
        <begin position="154"/>
        <end position="175"/>
    </location>
</feature>
<dbReference type="PANTHER" id="PTHR24231:SF25">
    <property type="entry name" value="G-PROTEIN COUPLED RECEPTORS FAMILY 1 PROFILE DOMAIN-CONTAINING PROTEIN"/>
    <property type="match status" value="1"/>
</dbReference>
<evidence type="ECO:0000259" key="12">
    <source>
        <dbReference type="PROSITE" id="PS50262"/>
    </source>
</evidence>
<sequence>VFLLLLRASCKFTSPQPTWNGTVGTALCPLVENYKYILLPLTYSFVFVLGLLLNGAMLWLSCCRARDWTCTTIYLVNLAVADLLYLFSLPLLIINYILQDTWPFGELLCKLVRFLFYANLYGSVLLLTCISVHRFLGVCYPIRSLPVRTRRRAAAGAAASWVLVFLQLLPTSAYARTGLINNHTVCYDMTSPENLRSYFPYGMALTASGFLLPFLIVVVCYSLMIRSLTRCAGDTNPTSSAARAKSIRTILLVCGLFAVCLLPFHITRSIYLFVRVYRVGDCQLLQRWSLLYKIWRPLVSLNSCINPLLYFLSGQTNRARLALELRLPKARPLASPFLQICSASRAMRLGEEHQSRGKQSSQH</sequence>
<keyword evidence="9 10" id="KW-0807">Transducer</keyword>
<dbReference type="GO" id="GO:0004930">
    <property type="term" value="F:G protein-coupled receptor activity"/>
    <property type="evidence" value="ECO:0007669"/>
    <property type="project" value="UniProtKB-KW"/>
</dbReference>
<comment type="subcellular location">
    <subcellularLocation>
        <location evidence="1">Cell membrane</location>
        <topology evidence="1">Multi-pass membrane protein</topology>
    </subcellularLocation>
</comment>
<evidence type="ECO:0000256" key="8">
    <source>
        <dbReference type="ARBA" id="ARBA00023170"/>
    </source>
</evidence>
<proteinExistence type="inferred from homology"/>
<keyword evidence="2" id="KW-1003">Cell membrane</keyword>
<feature type="transmembrane region" description="Helical" evidence="11">
    <location>
        <begin position="250"/>
        <end position="274"/>
    </location>
</feature>
<reference evidence="13" key="1">
    <citation type="submission" date="2025-08" db="UniProtKB">
        <authorList>
            <consortium name="Ensembl"/>
        </authorList>
    </citation>
    <scope>IDENTIFICATION</scope>
</reference>
<dbReference type="GO" id="GO:0005886">
    <property type="term" value="C:plasma membrane"/>
    <property type="evidence" value="ECO:0007669"/>
    <property type="project" value="UniProtKB-SubCell"/>
</dbReference>
<dbReference type="Gene3D" id="1.20.1070.10">
    <property type="entry name" value="Rhodopsin 7-helix transmembrane proteins"/>
    <property type="match status" value="1"/>
</dbReference>
<evidence type="ECO:0000313" key="14">
    <source>
        <dbReference type="Proteomes" id="UP000472269"/>
    </source>
</evidence>
<keyword evidence="3 10" id="KW-0812">Transmembrane</keyword>
<keyword evidence="5 10" id="KW-0297">G-protein coupled receptor</keyword>
<keyword evidence="14" id="KW-1185">Reference proteome</keyword>
<keyword evidence="7" id="KW-1015">Disulfide bond</keyword>
<organism evidence="13 14">
    <name type="scientific">Athene cunicularia</name>
    <name type="common">Burrowing owl</name>
    <name type="synonym">Speotyto cunicularia</name>
    <dbReference type="NCBI Taxonomy" id="194338"/>
    <lineage>
        <taxon>Eukaryota</taxon>
        <taxon>Metazoa</taxon>
        <taxon>Chordata</taxon>
        <taxon>Craniata</taxon>
        <taxon>Vertebrata</taxon>
        <taxon>Euteleostomi</taxon>
        <taxon>Archelosauria</taxon>
        <taxon>Archosauria</taxon>
        <taxon>Dinosauria</taxon>
        <taxon>Saurischia</taxon>
        <taxon>Theropoda</taxon>
        <taxon>Coelurosauria</taxon>
        <taxon>Aves</taxon>
        <taxon>Neognathae</taxon>
        <taxon>Neoaves</taxon>
        <taxon>Telluraves</taxon>
        <taxon>Strigiformes</taxon>
        <taxon>Strigidae</taxon>
        <taxon>Athene</taxon>
    </lineage>
</organism>
<dbReference type="PANTHER" id="PTHR24231">
    <property type="entry name" value="PURINOCEPTOR-RELATED G-PROTEIN COUPLED RECEPTOR"/>
    <property type="match status" value="1"/>
</dbReference>
<keyword evidence="8 10" id="KW-0675">Receptor</keyword>
<dbReference type="SUPFAM" id="SSF81321">
    <property type="entry name" value="Family A G protein-coupled receptor-like"/>
    <property type="match status" value="1"/>
</dbReference>
<dbReference type="Ensembl" id="ENSACUT00000010670.1">
    <property type="protein sequence ID" value="ENSACUP00000009998.1"/>
    <property type="gene ID" value="ENSACUG00000006763.1"/>
</dbReference>
<name>A0A663MF67_ATHCN</name>
<dbReference type="PRINTS" id="PR01157">
    <property type="entry name" value="P2YPURNOCPTR"/>
</dbReference>
<feature type="transmembrane region" description="Helical" evidence="11">
    <location>
        <begin position="198"/>
        <end position="221"/>
    </location>
</feature>
<dbReference type="PROSITE" id="PS50262">
    <property type="entry name" value="G_PROTEIN_RECEP_F1_2"/>
    <property type="match status" value="1"/>
</dbReference>
<accession>A0A663MF67</accession>